<dbReference type="InterPro" id="IPR013078">
    <property type="entry name" value="His_Pase_superF_clade-1"/>
</dbReference>
<dbReference type="CDD" id="cd07067">
    <property type="entry name" value="HP_PGM_like"/>
    <property type="match status" value="1"/>
</dbReference>
<dbReference type="InterPro" id="IPR029033">
    <property type="entry name" value="His_PPase_superfam"/>
</dbReference>
<dbReference type="Gene3D" id="3.40.50.1240">
    <property type="entry name" value="Phosphoglycerate mutase-like"/>
    <property type="match status" value="1"/>
</dbReference>
<evidence type="ECO:0000256" key="1">
    <source>
        <dbReference type="ARBA" id="ARBA00006717"/>
    </source>
</evidence>
<evidence type="ECO:0000256" key="3">
    <source>
        <dbReference type="ARBA" id="ARBA00023152"/>
    </source>
</evidence>
<keyword evidence="4" id="KW-0413">Isomerase</keyword>
<dbReference type="PIRSF" id="PIRSF000709">
    <property type="entry name" value="6PFK_2-Ptase"/>
    <property type="match status" value="1"/>
</dbReference>
<name>A0ABS4G1V3_9CLOT</name>
<keyword evidence="6" id="KW-1185">Reference proteome</keyword>
<dbReference type="SMART" id="SM00855">
    <property type="entry name" value="PGAM"/>
    <property type="match status" value="1"/>
</dbReference>
<organism evidence="5 6">
    <name type="scientific">Youngiibacter multivorans</name>
    <dbReference type="NCBI Taxonomy" id="937251"/>
    <lineage>
        <taxon>Bacteria</taxon>
        <taxon>Bacillati</taxon>
        <taxon>Bacillota</taxon>
        <taxon>Clostridia</taxon>
        <taxon>Eubacteriales</taxon>
        <taxon>Clostridiaceae</taxon>
        <taxon>Youngiibacter</taxon>
    </lineage>
</organism>
<dbReference type="RefSeq" id="WP_209458703.1">
    <property type="nucleotide sequence ID" value="NZ_JAGGKC010000006.1"/>
</dbReference>
<comment type="caution">
    <text evidence="5">The sequence shown here is derived from an EMBL/GenBank/DDBJ whole genome shotgun (WGS) entry which is preliminary data.</text>
</comment>
<gene>
    <name evidence="5" type="ORF">J2Z34_000943</name>
</gene>
<protein>
    <recommendedName>
        <fullName evidence="2">phosphoglycerate mutase (2,3-diphosphoglycerate-dependent)</fullName>
        <ecNumber evidence="2">5.4.2.11</ecNumber>
    </recommendedName>
</protein>
<proteinExistence type="inferred from homology"/>
<keyword evidence="3" id="KW-0324">Glycolysis</keyword>
<dbReference type="InterPro" id="IPR005952">
    <property type="entry name" value="Phosphogly_mut1"/>
</dbReference>
<sequence>MEILFVRHGETEANRTNLFYGRLDYGLTFTGREQAAKAGNLIRMMNFTPDRIVVSGLKRTHETLKAMGFSMDDAEIEPRLDERSLGVLEGLTFPEISVKYPDLFESWDNDWLDFAPDGGESQREFSGRVRDYLEELKASDNKPGKVLVATHGGTMKTIISIILGDVSYRFNQLEIYNCSILRVRLTREGFKVDALYNVVDFDI</sequence>
<evidence type="ECO:0000256" key="4">
    <source>
        <dbReference type="ARBA" id="ARBA00023235"/>
    </source>
</evidence>
<dbReference type="EMBL" id="JAGGKC010000006">
    <property type="protein sequence ID" value="MBP1918467.1"/>
    <property type="molecule type" value="Genomic_DNA"/>
</dbReference>
<accession>A0ABS4G1V3</accession>
<dbReference type="SUPFAM" id="SSF53254">
    <property type="entry name" value="Phosphoglycerate mutase-like"/>
    <property type="match status" value="1"/>
</dbReference>
<evidence type="ECO:0000313" key="5">
    <source>
        <dbReference type="EMBL" id="MBP1918467.1"/>
    </source>
</evidence>
<reference evidence="5 6" key="1">
    <citation type="submission" date="2021-03" db="EMBL/GenBank/DDBJ databases">
        <title>Genomic Encyclopedia of Type Strains, Phase IV (KMG-IV): sequencing the most valuable type-strain genomes for metagenomic binning, comparative biology and taxonomic classification.</title>
        <authorList>
            <person name="Goeker M."/>
        </authorList>
    </citation>
    <scope>NUCLEOTIDE SEQUENCE [LARGE SCALE GENOMIC DNA]</scope>
    <source>
        <strain evidence="5 6">DSM 6139</strain>
    </source>
</reference>
<evidence type="ECO:0000256" key="2">
    <source>
        <dbReference type="ARBA" id="ARBA00012028"/>
    </source>
</evidence>
<dbReference type="PANTHER" id="PTHR11931">
    <property type="entry name" value="PHOSPHOGLYCERATE MUTASE"/>
    <property type="match status" value="1"/>
</dbReference>
<dbReference type="Proteomes" id="UP001519271">
    <property type="component" value="Unassembled WGS sequence"/>
</dbReference>
<comment type="similarity">
    <text evidence="1">Belongs to the phosphoglycerate mutase family. BPG-dependent PGAM subfamily.</text>
</comment>
<evidence type="ECO:0000313" key="6">
    <source>
        <dbReference type="Proteomes" id="UP001519271"/>
    </source>
</evidence>
<dbReference type="Pfam" id="PF00300">
    <property type="entry name" value="His_Phos_1"/>
    <property type="match status" value="1"/>
</dbReference>
<dbReference type="EC" id="5.4.2.11" evidence="2"/>